<protein>
    <recommendedName>
        <fullName evidence="1">RNase H type-1 domain-containing protein</fullName>
    </recommendedName>
</protein>
<gene>
    <name evidence="2" type="ORF">CASFOL_038966</name>
</gene>
<organism evidence="2 3">
    <name type="scientific">Castilleja foliolosa</name>
    <dbReference type="NCBI Taxonomy" id="1961234"/>
    <lineage>
        <taxon>Eukaryota</taxon>
        <taxon>Viridiplantae</taxon>
        <taxon>Streptophyta</taxon>
        <taxon>Embryophyta</taxon>
        <taxon>Tracheophyta</taxon>
        <taxon>Spermatophyta</taxon>
        <taxon>Magnoliopsida</taxon>
        <taxon>eudicotyledons</taxon>
        <taxon>Gunneridae</taxon>
        <taxon>Pentapetalae</taxon>
        <taxon>asterids</taxon>
        <taxon>lamiids</taxon>
        <taxon>Lamiales</taxon>
        <taxon>Orobanchaceae</taxon>
        <taxon>Pedicularideae</taxon>
        <taxon>Castillejinae</taxon>
        <taxon>Castilleja</taxon>
    </lineage>
</organism>
<accession>A0ABD3BIY7</accession>
<dbReference type="Pfam" id="PF13456">
    <property type="entry name" value="RVT_3"/>
    <property type="match status" value="1"/>
</dbReference>
<comment type="caution">
    <text evidence="2">The sequence shown here is derived from an EMBL/GenBank/DDBJ whole genome shotgun (WGS) entry which is preliminary data.</text>
</comment>
<evidence type="ECO:0000313" key="2">
    <source>
        <dbReference type="EMBL" id="KAL3617219.1"/>
    </source>
</evidence>
<reference evidence="3" key="1">
    <citation type="journal article" date="2024" name="IScience">
        <title>Strigolactones Initiate the Formation of Haustorium-like Structures in Castilleja.</title>
        <authorList>
            <person name="Buerger M."/>
            <person name="Peterson D."/>
            <person name="Chory J."/>
        </authorList>
    </citation>
    <scope>NUCLEOTIDE SEQUENCE [LARGE SCALE GENOMIC DNA]</scope>
</reference>
<sequence>MQVRTISTQKWKPPATDWIKINVDSTFFNGVAFSGCIIRNHNGSILQAYSQKHQCLDSLVAECLAVLDGCALAMQLNAKKVVFEADCLNAITLINGVSLNTFWPADPVVERIKRAWKSWPLWSFSFTHRGNNCAAHNLAFCSSLKNFVGFYPLNSIPLNVFCDGGYPIVDSF</sequence>
<dbReference type="CDD" id="cd06222">
    <property type="entry name" value="RNase_H_like"/>
    <property type="match status" value="1"/>
</dbReference>
<name>A0ABD3BIY7_9LAMI</name>
<dbReference type="AlphaFoldDB" id="A0ABD3BIY7"/>
<dbReference type="PANTHER" id="PTHR47723">
    <property type="entry name" value="OS05G0353850 PROTEIN"/>
    <property type="match status" value="1"/>
</dbReference>
<dbReference type="Proteomes" id="UP001632038">
    <property type="component" value="Unassembled WGS sequence"/>
</dbReference>
<dbReference type="EMBL" id="JAVIJP010000086">
    <property type="protein sequence ID" value="KAL3617219.1"/>
    <property type="molecule type" value="Genomic_DNA"/>
</dbReference>
<keyword evidence="3" id="KW-1185">Reference proteome</keyword>
<proteinExistence type="predicted"/>
<dbReference type="InterPro" id="IPR036397">
    <property type="entry name" value="RNaseH_sf"/>
</dbReference>
<dbReference type="InterPro" id="IPR044730">
    <property type="entry name" value="RNase_H-like_dom_plant"/>
</dbReference>
<dbReference type="InterPro" id="IPR053151">
    <property type="entry name" value="RNase_H-like"/>
</dbReference>
<dbReference type="Gene3D" id="3.30.420.10">
    <property type="entry name" value="Ribonuclease H-like superfamily/Ribonuclease H"/>
    <property type="match status" value="1"/>
</dbReference>
<dbReference type="PANTHER" id="PTHR47723:SF24">
    <property type="entry name" value="RNASE H TYPE-1 DOMAIN-CONTAINING PROTEIN"/>
    <property type="match status" value="1"/>
</dbReference>
<evidence type="ECO:0000313" key="3">
    <source>
        <dbReference type="Proteomes" id="UP001632038"/>
    </source>
</evidence>
<dbReference type="InterPro" id="IPR012337">
    <property type="entry name" value="RNaseH-like_sf"/>
</dbReference>
<dbReference type="InterPro" id="IPR002156">
    <property type="entry name" value="RNaseH_domain"/>
</dbReference>
<feature type="domain" description="RNase H type-1" evidence="1">
    <location>
        <begin position="28"/>
        <end position="139"/>
    </location>
</feature>
<evidence type="ECO:0000259" key="1">
    <source>
        <dbReference type="Pfam" id="PF13456"/>
    </source>
</evidence>
<dbReference type="SUPFAM" id="SSF53098">
    <property type="entry name" value="Ribonuclease H-like"/>
    <property type="match status" value="1"/>
</dbReference>